<dbReference type="SUPFAM" id="SSF143414">
    <property type="entry name" value="CcmK-like"/>
    <property type="match status" value="2"/>
</dbReference>
<feature type="domain" description="BMC" evidence="4">
    <location>
        <begin position="4"/>
        <end position="86"/>
    </location>
</feature>
<dbReference type="InterPro" id="IPR050575">
    <property type="entry name" value="BMC_shell"/>
</dbReference>
<dbReference type="PIRSF" id="PIRSF034834">
    <property type="entry name" value="PduT"/>
    <property type="match status" value="1"/>
</dbReference>
<organism evidence="5 6">
    <name type="scientific">Gottschalkia acidurici (strain ATCC 7906 / DSM 604 / BCRC 14475 / CIP 104303 / KCTC 5404 / NCIMB 10678 / 9a)</name>
    <name type="common">Clostridium acidurici</name>
    <dbReference type="NCBI Taxonomy" id="1128398"/>
    <lineage>
        <taxon>Bacteria</taxon>
        <taxon>Bacillati</taxon>
        <taxon>Bacillota</taxon>
        <taxon>Tissierellia</taxon>
        <taxon>Tissierellales</taxon>
        <taxon>Gottschalkiaceae</taxon>
        <taxon>Gottschalkia</taxon>
    </lineage>
</organism>
<dbReference type="PANTHER" id="PTHR33941">
    <property type="entry name" value="PROPANEDIOL UTILIZATION PROTEIN PDUA"/>
    <property type="match status" value="1"/>
</dbReference>
<accession>K0B408</accession>
<name>K0B408_GOTA9</name>
<dbReference type="EMBL" id="CP003326">
    <property type="protein sequence ID" value="AFS79660.1"/>
    <property type="molecule type" value="Genomic_DNA"/>
</dbReference>
<dbReference type="Proteomes" id="UP000006094">
    <property type="component" value="Chromosome"/>
</dbReference>
<dbReference type="HOGENOM" id="CLU_115793_0_0_9"/>
<dbReference type="CDD" id="cd07054">
    <property type="entry name" value="BMC_PduT_repeat2"/>
    <property type="match status" value="1"/>
</dbReference>
<reference evidence="5 6" key="1">
    <citation type="journal article" date="2012" name="PLoS ONE">
        <title>The purine-utilizing bacterium Clostridium acidurici 9a: a genome-guided metabolic reconsideration.</title>
        <authorList>
            <person name="Hartwich K."/>
            <person name="Poehlein A."/>
            <person name="Daniel R."/>
        </authorList>
    </citation>
    <scope>NUCLEOTIDE SEQUENCE [LARGE SCALE GENOMIC DNA]</scope>
    <source>
        <strain evidence="6">ATCC 7906 / DSM 604 / BCRC 14475 / CIP 104303 / KCTC 5404 / NCIMB 10678 / 9a</strain>
    </source>
</reference>
<dbReference type="STRING" id="1128398.Curi_c26670"/>
<evidence type="ECO:0000259" key="4">
    <source>
        <dbReference type="PROSITE" id="PS51930"/>
    </source>
</evidence>
<dbReference type="eggNOG" id="COG4577">
    <property type="taxonomic scope" value="Bacteria"/>
</dbReference>
<dbReference type="InterPro" id="IPR037233">
    <property type="entry name" value="CcmK-like_sf"/>
</dbReference>
<keyword evidence="2" id="KW-1283">Bacterial microcompartment</keyword>
<protein>
    <submittedName>
        <fullName evidence="5">Carbon dioxide-concentrating mechanism protein/microcompartment protein CcmK</fullName>
    </submittedName>
</protein>
<dbReference type="Gene3D" id="3.30.70.1710">
    <property type="match status" value="2"/>
</dbReference>
<dbReference type="SMART" id="SM00877">
    <property type="entry name" value="BMC"/>
    <property type="match status" value="2"/>
</dbReference>
<proteinExistence type="inferred from homology"/>
<evidence type="ECO:0000256" key="1">
    <source>
        <dbReference type="ARBA" id="ARBA00024322"/>
    </source>
</evidence>
<dbReference type="InterPro" id="IPR000249">
    <property type="entry name" value="BMC_dom"/>
</dbReference>
<evidence type="ECO:0000256" key="2">
    <source>
        <dbReference type="ARBA" id="ARBA00024446"/>
    </source>
</evidence>
<dbReference type="GO" id="GO:0031469">
    <property type="term" value="C:bacterial microcompartment"/>
    <property type="evidence" value="ECO:0007669"/>
    <property type="project" value="UniProtKB-SubCell"/>
</dbReference>
<keyword evidence="6" id="KW-1185">Reference proteome</keyword>
<comment type="subcellular location">
    <subcellularLocation>
        <location evidence="1">Bacterial microcompartment</location>
    </subcellularLocation>
</comment>
<comment type="similarity">
    <text evidence="3">Belongs to the bacterial microcompartments protein family.</text>
</comment>
<dbReference type="AlphaFoldDB" id="K0B408"/>
<dbReference type="InterPro" id="IPR011238">
    <property type="entry name" value="Micro_shell_prot_PduT"/>
</dbReference>
<dbReference type="PANTHER" id="PTHR33941:SF11">
    <property type="entry name" value="BACTERIAL MICROCOMPARTMENT SHELL PROTEIN PDUJ"/>
    <property type="match status" value="1"/>
</dbReference>
<dbReference type="KEGG" id="cad:Curi_c26670"/>
<dbReference type="InterPro" id="IPR044872">
    <property type="entry name" value="CcmK/CsoS1_BMC"/>
</dbReference>
<gene>
    <name evidence="5" type="primary">ccmK</name>
    <name evidence="5" type="ordered locus">Curi_c26670</name>
</gene>
<evidence type="ECO:0000256" key="3">
    <source>
        <dbReference type="PROSITE-ProRule" id="PRU01278"/>
    </source>
</evidence>
<sequence length="183" mass="19635">MGQAIGIAEFKSIAKGIEMLDLMTKKASIKIIENRIICMGKFFCVISGEVADVTAAIDSCKELSSDLLVGAKVIPSLADDVINKINAKIDRNNIRAIGVVETRDTNSGLYCANYIKKSSQVEILRVSITLGLAGKSIVIFTGDIASVKNGIEVAKEKVKDPKDMVAAVAVPSPSEEFIENLFK</sequence>
<evidence type="ECO:0000313" key="6">
    <source>
        <dbReference type="Proteomes" id="UP000006094"/>
    </source>
</evidence>
<dbReference type="Pfam" id="PF00936">
    <property type="entry name" value="BMC"/>
    <property type="match status" value="2"/>
</dbReference>
<evidence type="ECO:0000313" key="5">
    <source>
        <dbReference type="EMBL" id="AFS79660.1"/>
    </source>
</evidence>
<dbReference type="PROSITE" id="PS51930">
    <property type="entry name" value="BMC_2"/>
    <property type="match status" value="1"/>
</dbReference>